<dbReference type="OrthoDB" id="449487at2759"/>
<dbReference type="AlphaFoldDB" id="A0A1V4K4L4"/>
<dbReference type="InterPro" id="IPR036866">
    <property type="entry name" value="RibonucZ/Hydroxyglut_hydro"/>
</dbReference>
<evidence type="ECO:0000313" key="2">
    <source>
        <dbReference type="Proteomes" id="UP000190648"/>
    </source>
</evidence>
<dbReference type="GO" id="GO:0070813">
    <property type="term" value="P:hydrogen sulfide metabolic process"/>
    <property type="evidence" value="ECO:0007669"/>
    <property type="project" value="TreeGrafter"/>
</dbReference>
<dbReference type="Proteomes" id="UP000190648">
    <property type="component" value="Unassembled WGS sequence"/>
</dbReference>
<reference evidence="1 2" key="1">
    <citation type="submission" date="2016-02" db="EMBL/GenBank/DDBJ databases">
        <title>Band-tailed pigeon sequencing and assembly.</title>
        <authorList>
            <person name="Soares A.E."/>
            <person name="Novak B.J."/>
            <person name="Rice E.S."/>
            <person name="O'Connell B."/>
            <person name="Chang D."/>
            <person name="Weber S."/>
            <person name="Shapiro B."/>
        </authorList>
    </citation>
    <scope>NUCLEOTIDE SEQUENCE [LARGE SCALE GENOMIC DNA]</scope>
    <source>
        <strain evidence="1">BTP2013</strain>
        <tissue evidence="1">Blood</tissue>
    </source>
</reference>
<dbReference type="Gene3D" id="3.60.15.10">
    <property type="entry name" value="Ribonuclease Z/Hydroxyacylglutathione hydrolase-like"/>
    <property type="match status" value="1"/>
</dbReference>
<name>A0A1V4K4L4_PATFA</name>
<accession>A0A1V4K4L4</accession>
<proteinExistence type="predicted"/>
<dbReference type="PANTHER" id="PTHR43084:SF1">
    <property type="entry name" value="PERSULFIDE DIOXYGENASE ETHE1, MITOCHONDRIAL"/>
    <property type="match status" value="1"/>
</dbReference>
<keyword evidence="2" id="KW-1185">Reference proteome</keyword>
<dbReference type="PANTHER" id="PTHR43084">
    <property type="entry name" value="PERSULFIDE DIOXYGENASE ETHE1"/>
    <property type="match status" value="1"/>
</dbReference>
<protein>
    <submittedName>
        <fullName evidence="1">Protein ETHE1, mitochondrial</fullName>
    </submittedName>
</protein>
<gene>
    <name evidence="1" type="primary">ETHE1</name>
    <name evidence="1" type="ORF">AV530_004432</name>
</gene>
<dbReference type="EMBL" id="LSYS01005086">
    <property type="protein sequence ID" value="OPJ78807.1"/>
    <property type="molecule type" value="Genomic_DNA"/>
</dbReference>
<organism evidence="1 2">
    <name type="scientific">Patagioenas fasciata monilis</name>
    <dbReference type="NCBI Taxonomy" id="372326"/>
    <lineage>
        <taxon>Eukaryota</taxon>
        <taxon>Metazoa</taxon>
        <taxon>Chordata</taxon>
        <taxon>Craniata</taxon>
        <taxon>Vertebrata</taxon>
        <taxon>Euteleostomi</taxon>
        <taxon>Archelosauria</taxon>
        <taxon>Archosauria</taxon>
        <taxon>Dinosauria</taxon>
        <taxon>Saurischia</taxon>
        <taxon>Theropoda</taxon>
        <taxon>Coelurosauria</taxon>
        <taxon>Aves</taxon>
        <taxon>Neognathae</taxon>
        <taxon>Neoaves</taxon>
        <taxon>Columbimorphae</taxon>
        <taxon>Columbiformes</taxon>
        <taxon>Columbidae</taxon>
        <taxon>Patagioenas</taxon>
    </lineage>
</organism>
<dbReference type="InterPro" id="IPR051682">
    <property type="entry name" value="Mito_Persulfide_Diox"/>
</dbReference>
<dbReference type="GO" id="GO:0006749">
    <property type="term" value="P:glutathione metabolic process"/>
    <property type="evidence" value="ECO:0007669"/>
    <property type="project" value="TreeGrafter"/>
</dbReference>
<evidence type="ECO:0000313" key="1">
    <source>
        <dbReference type="EMBL" id="OPJ78807.1"/>
    </source>
</evidence>
<dbReference type="STRING" id="372326.A0A1V4K4L4"/>
<dbReference type="GO" id="GO:0050313">
    <property type="term" value="F:sulfur dioxygenase activity"/>
    <property type="evidence" value="ECO:0007669"/>
    <property type="project" value="TreeGrafter"/>
</dbReference>
<sequence>MFSRHVSRAVAIARSVATGAADRKLLLRQLFEPASCTYTYVIADARSRDAVVIDPVLETAPRDLRLLRELRLRVRWAVSPMIPPSMSQYPQ</sequence>
<comment type="caution">
    <text evidence="1">The sequence shown here is derived from an EMBL/GenBank/DDBJ whole genome shotgun (WGS) entry which is preliminary data.</text>
</comment>
<dbReference type="GO" id="GO:0005739">
    <property type="term" value="C:mitochondrion"/>
    <property type="evidence" value="ECO:0007669"/>
    <property type="project" value="TreeGrafter"/>
</dbReference>